<accession>A0ABD0QG19</accession>
<dbReference type="Proteomes" id="UP001529510">
    <property type="component" value="Unassembled WGS sequence"/>
</dbReference>
<reference evidence="2 3" key="1">
    <citation type="submission" date="2024-05" db="EMBL/GenBank/DDBJ databases">
        <title>Genome sequencing and assembly of Indian major carp, Cirrhinus mrigala (Hamilton, 1822).</title>
        <authorList>
            <person name="Mohindra V."/>
            <person name="Chowdhury L.M."/>
            <person name="Lal K."/>
            <person name="Jena J.K."/>
        </authorList>
    </citation>
    <scope>NUCLEOTIDE SEQUENCE [LARGE SCALE GENOMIC DNA]</scope>
    <source>
        <strain evidence="2">CM1030</strain>
        <tissue evidence="2">Blood</tissue>
    </source>
</reference>
<feature type="region of interest" description="Disordered" evidence="1">
    <location>
        <begin position="1"/>
        <end position="77"/>
    </location>
</feature>
<feature type="compositionally biased region" description="Pro residues" evidence="1">
    <location>
        <begin position="10"/>
        <end position="21"/>
    </location>
</feature>
<evidence type="ECO:0000256" key="1">
    <source>
        <dbReference type="SAM" id="MobiDB-lite"/>
    </source>
</evidence>
<protein>
    <submittedName>
        <fullName evidence="2">Uncharacterized protein</fullName>
    </submittedName>
</protein>
<feature type="compositionally biased region" description="Polar residues" evidence="1">
    <location>
        <begin position="35"/>
        <end position="46"/>
    </location>
</feature>
<keyword evidence="3" id="KW-1185">Reference proteome</keyword>
<name>A0ABD0QG19_CIRMR</name>
<dbReference type="AlphaFoldDB" id="A0ABD0QG19"/>
<comment type="caution">
    <text evidence="2">The sequence shown here is derived from an EMBL/GenBank/DDBJ whole genome shotgun (WGS) entry which is preliminary data.</text>
</comment>
<dbReference type="EMBL" id="JAMKFB020000009">
    <property type="protein sequence ID" value="KAL0185139.1"/>
    <property type="molecule type" value="Genomic_DNA"/>
</dbReference>
<proteinExistence type="predicted"/>
<sequence>VCQGSLPSHPLFPPLFLPPGPGRRLGRGSMAGIPRSNQRRPGNTQPAPGATHHEPIGHGPHPHINQQPSTEDGELSPMVCEPNSLFLSLFLQIRRDRLAPHFPDARTGVTALFCTHPSLDTSTRRHGRGRSHHAPTTEDADTDITRICFLTCSILQ</sequence>
<feature type="non-terminal residue" evidence="2">
    <location>
        <position position="1"/>
    </location>
</feature>
<evidence type="ECO:0000313" key="2">
    <source>
        <dbReference type="EMBL" id="KAL0185139.1"/>
    </source>
</evidence>
<evidence type="ECO:0000313" key="3">
    <source>
        <dbReference type="Proteomes" id="UP001529510"/>
    </source>
</evidence>
<organism evidence="2 3">
    <name type="scientific">Cirrhinus mrigala</name>
    <name type="common">Mrigala</name>
    <dbReference type="NCBI Taxonomy" id="683832"/>
    <lineage>
        <taxon>Eukaryota</taxon>
        <taxon>Metazoa</taxon>
        <taxon>Chordata</taxon>
        <taxon>Craniata</taxon>
        <taxon>Vertebrata</taxon>
        <taxon>Euteleostomi</taxon>
        <taxon>Actinopterygii</taxon>
        <taxon>Neopterygii</taxon>
        <taxon>Teleostei</taxon>
        <taxon>Ostariophysi</taxon>
        <taxon>Cypriniformes</taxon>
        <taxon>Cyprinidae</taxon>
        <taxon>Labeoninae</taxon>
        <taxon>Labeonini</taxon>
        <taxon>Cirrhinus</taxon>
    </lineage>
</organism>
<gene>
    <name evidence="2" type="ORF">M9458_020836</name>
</gene>